<dbReference type="AlphaFoldDB" id="A0A7S0VF13"/>
<dbReference type="PANTHER" id="PTHR45697">
    <property type="entry name" value="ADP-RIBOSYLATION FACTOR-LIKE PROTEIN 2-RELATED"/>
    <property type="match status" value="1"/>
</dbReference>
<keyword evidence="5" id="KW-0460">Magnesium</keyword>
<proteinExistence type="inferred from homology"/>
<organism evidence="7">
    <name type="scientific">Polytomella parva</name>
    <dbReference type="NCBI Taxonomy" id="51329"/>
    <lineage>
        <taxon>Eukaryota</taxon>
        <taxon>Viridiplantae</taxon>
        <taxon>Chlorophyta</taxon>
        <taxon>core chlorophytes</taxon>
        <taxon>Chlorophyceae</taxon>
        <taxon>CS clade</taxon>
        <taxon>Chlamydomonadales</taxon>
        <taxon>Chlamydomonadaceae</taxon>
        <taxon>Polytomella</taxon>
    </lineage>
</organism>
<dbReference type="SMART" id="SM00178">
    <property type="entry name" value="SAR"/>
    <property type="match status" value="1"/>
</dbReference>
<keyword evidence="2 4" id="KW-0547">Nucleotide-binding</keyword>
<reference evidence="7" key="1">
    <citation type="submission" date="2021-01" db="EMBL/GenBank/DDBJ databases">
        <authorList>
            <person name="Corre E."/>
            <person name="Pelletier E."/>
            <person name="Niang G."/>
            <person name="Scheremetjew M."/>
            <person name="Finn R."/>
            <person name="Kale V."/>
            <person name="Holt S."/>
            <person name="Cochrane G."/>
            <person name="Meng A."/>
            <person name="Brown T."/>
            <person name="Cohen L."/>
        </authorList>
    </citation>
    <scope>NUCLEOTIDE SEQUENCE</scope>
    <source>
        <strain evidence="7">SAG 63-3</strain>
    </source>
</reference>
<dbReference type="Gene3D" id="3.40.50.300">
    <property type="entry name" value="P-loop containing nucleotide triphosphate hydrolases"/>
    <property type="match status" value="1"/>
</dbReference>
<feature type="binding site" evidence="5">
    <location>
        <position position="48"/>
    </location>
    <ligand>
        <name>Mg(2+)</name>
        <dbReference type="ChEBI" id="CHEBI:18420"/>
    </ligand>
</feature>
<sequence length="181" mass="20440">MNLMRTLLFKLRLVKIKAGIIFLGLSNSGKTTIVYNLTKDPLELVAPTVGFAIEQVNMDGIKVKMMDMSGQKKYQNLWEHYYEECKAVVFVIDAANPDVFSEANTCLQEVLHAPLIKDRPLLIFCNKMDLTTAIPTAELAAYFALPTERTRPFQIQPCSAIRGEGIQDGMKWLLEQIKKIS</sequence>
<dbReference type="FunFam" id="3.40.50.300:FF:001166">
    <property type="entry name" value="ADP-ribosylation factor D"/>
    <property type="match status" value="1"/>
</dbReference>
<dbReference type="GO" id="GO:0005525">
    <property type="term" value="F:GTP binding"/>
    <property type="evidence" value="ECO:0007669"/>
    <property type="project" value="UniProtKB-KW"/>
</dbReference>
<accession>A0A7S0VF13</accession>
<dbReference type="SMART" id="SM00177">
    <property type="entry name" value="ARF"/>
    <property type="match status" value="1"/>
</dbReference>
<dbReference type="SUPFAM" id="SSF52540">
    <property type="entry name" value="P-loop containing nucleoside triphosphate hydrolases"/>
    <property type="match status" value="1"/>
</dbReference>
<dbReference type="CDD" id="cd00878">
    <property type="entry name" value="Arf_Arl"/>
    <property type="match status" value="1"/>
</dbReference>
<evidence type="ECO:0000256" key="2">
    <source>
        <dbReference type="ARBA" id="ARBA00022741"/>
    </source>
</evidence>
<evidence type="ECO:0000256" key="6">
    <source>
        <dbReference type="RuleBase" id="RU003925"/>
    </source>
</evidence>
<feature type="binding site" evidence="4">
    <location>
        <begin position="24"/>
        <end position="31"/>
    </location>
    <ligand>
        <name>GTP</name>
        <dbReference type="ChEBI" id="CHEBI:37565"/>
    </ligand>
</feature>
<dbReference type="PROSITE" id="PS51417">
    <property type="entry name" value="ARF"/>
    <property type="match status" value="1"/>
</dbReference>
<dbReference type="EMBL" id="HBFM01026501">
    <property type="protein sequence ID" value="CAD8784325.1"/>
    <property type="molecule type" value="Transcribed_RNA"/>
</dbReference>
<evidence type="ECO:0000313" key="7">
    <source>
        <dbReference type="EMBL" id="CAD8784325.1"/>
    </source>
</evidence>
<evidence type="ECO:0000256" key="5">
    <source>
        <dbReference type="PIRSR" id="PIRSR606689-2"/>
    </source>
</evidence>
<feature type="binding site" evidence="4">
    <location>
        <begin position="126"/>
        <end position="129"/>
    </location>
    <ligand>
        <name>GTP</name>
        <dbReference type="ChEBI" id="CHEBI:37565"/>
    </ligand>
</feature>
<dbReference type="GO" id="GO:0046872">
    <property type="term" value="F:metal ion binding"/>
    <property type="evidence" value="ECO:0007669"/>
    <property type="project" value="UniProtKB-KW"/>
</dbReference>
<keyword evidence="5" id="KW-0479">Metal-binding</keyword>
<keyword evidence="3 4" id="KW-0342">GTP-binding</keyword>
<dbReference type="NCBIfam" id="TIGR00231">
    <property type="entry name" value="small_GTP"/>
    <property type="match status" value="1"/>
</dbReference>
<evidence type="ECO:0000256" key="1">
    <source>
        <dbReference type="ARBA" id="ARBA00010290"/>
    </source>
</evidence>
<dbReference type="SMART" id="SM00175">
    <property type="entry name" value="RAB"/>
    <property type="match status" value="1"/>
</dbReference>
<comment type="similarity">
    <text evidence="1 6">Belongs to the small GTPase superfamily. Arf family.</text>
</comment>
<evidence type="ECO:0000256" key="3">
    <source>
        <dbReference type="ARBA" id="ARBA00023134"/>
    </source>
</evidence>
<feature type="binding site" evidence="5">
    <location>
        <position position="31"/>
    </location>
    <ligand>
        <name>Mg(2+)</name>
        <dbReference type="ChEBI" id="CHEBI:18420"/>
    </ligand>
</feature>
<dbReference type="GO" id="GO:0003924">
    <property type="term" value="F:GTPase activity"/>
    <property type="evidence" value="ECO:0007669"/>
    <property type="project" value="InterPro"/>
</dbReference>
<dbReference type="InterPro" id="IPR027417">
    <property type="entry name" value="P-loop_NTPase"/>
</dbReference>
<gene>
    <name evidence="7" type="ORF">PPAR00522_LOCUS17143</name>
</gene>
<feature type="binding site" evidence="4">
    <location>
        <position position="70"/>
    </location>
    <ligand>
        <name>GTP</name>
        <dbReference type="ChEBI" id="CHEBI:37565"/>
    </ligand>
</feature>
<protein>
    <submittedName>
        <fullName evidence="7">Uncharacterized protein</fullName>
    </submittedName>
</protein>
<dbReference type="PRINTS" id="PR00328">
    <property type="entry name" value="SAR1GTPBP"/>
</dbReference>
<evidence type="ECO:0000256" key="4">
    <source>
        <dbReference type="PIRSR" id="PIRSR606689-1"/>
    </source>
</evidence>
<dbReference type="Pfam" id="PF00025">
    <property type="entry name" value="Arf"/>
    <property type="match status" value="1"/>
</dbReference>
<name>A0A7S0VF13_9CHLO</name>
<dbReference type="InterPro" id="IPR044612">
    <property type="entry name" value="ARL2/3"/>
</dbReference>
<dbReference type="InterPro" id="IPR005225">
    <property type="entry name" value="Small_GTP-bd"/>
</dbReference>
<dbReference type="InterPro" id="IPR006689">
    <property type="entry name" value="Small_GTPase_ARF/SAR"/>
</dbReference>